<evidence type="ECO:0000256" key="5">
    <source>
        <dbReference type="ARBA" id="ARBA00022840"/>
    </source>
</evidence>
<evidence type="ECO:0000259" key="7">
    <source>
        <dbReference type="Pfam" id="PF00931"/>
    </source>
</evidence>
<feature type="domain" description="Disease resistance protein winged helix" evidence="9">
    <location>
        <begin position="460"/>
        <end position="526"/>
    </location>
</feature>
<evidence type="ECO:0000256" key="2">
    <source>
        <dbReference type="ARBA" id="ARBA00022737"/>
    </source>
</evidence>
<dbReference type="Gene3D" id="1.10.10.10">
    <property type="entry name" value="Winged helix-like DNA-binding domain superfamily/Winged helix DNA-binding domain"/>
    <property type="match status" value="1"/>
</dbReference>
<dbReference type="InterPro" id="IPR058922">
    <property type="entry name" value="WHD_DRP"/>
</dbReference>
<dbReference type="Pfam" id="PF25019">
    <property type="entry name" value="LRR_R13L1-DRL21"/>
    <property type="match status" value="1"/>
</dbReference>
<keyword evidence="2" id="KW-0677">Repeat</keyword>
<dbReference type="InterPro" id="IPR056789">
    <property type="entry name" value="LRR_R13L1-DRL21"/>
</dbReference>
<dbReference type="InterPro" id="IPR041118">
    <property type="entry name" value="Rx_N"/>
</dbReference>
<evidence type="ECO:0000256" key="6">
    <source>
        <dbReference type="SAM" id="Phobius"/>
    </source>
</evidence>
<keyword evidence="6" id="KW-1133">Transmembrane helix</keyword>
<evidence type="ECO:0008006" key="13">
    <source>
        <dbReference type="Google" id="ProtNLM"/>
    </source>
</evidence>
<dbReference type="PANTHER" id="PTHR36766:SF72">
    <property type="entry name" value="DISEASE RESISTANCE RPP13-LIKE PROTEIN 1"/>
    <property type="match status" value="1"/>
</dbReference>
<keyword evidence="1" id="KW-0433">Leucine-rich repeat</keyword>
<dbReference type="InterPro" id="IPR036388">
    <property type="entry name" value="WH-like_DNA-bd_sf"/>
</dbReference>
<dbReference type="InterPro" id="IPR002182">
    <property type="entry name" value="NB-ARC"/>
</dbReference>
<dbReference type="PRINTS" id="PR00364">
    <property type="entry name" value="DISEASERSIST"/>
</dbReference>
<evidence type="ECO:0000256" key="3">
    <source>
        <dbReference type="ARBA" id="ARBA00022741"/>
    </source>
</evidence>
<keyword evidence="6" id="KW-0472">Membrane</keyword>
<dbReference type="Pfam" id="PF23559">
    <property type="entry name" value="WHD_DRP"/>
    <property type="match status" value="1"/>
</dbReference>
<gene>
    <name evidence="11" type="ORF">J1N35_010558</name>
</gene>
<dbReference type="SUPFAM" id="SSF52540">
    <property type="entry name" value="P-loop containing nucleoside triphosphate hydrolases"/>
    <property type="match status" value="1"/>
</dbReference>
<dbReference type="Gene3D" id="3.80.10.10">
    <property type="entry name" value="Ribonuclease Inhibitor"/>
    <property type="match status" value="4"/>
</dbReference>
<evidence type="ECO:0000259" key="10">
    <source>
        <dbReference type="Pfam" id="PF25019"/>
    </source>
</evidence>
<dbReference type="EMBL" id="JAIQCV010000004">
    <property type="protein sequence ID" value="KAH1106790.1"/>
    <property type="molecule type" value="Genomic_DNA"/>
</dbReference>
<dbReference type="GO" id="GO:0006952">
    <property type="term" value="P:defense response"/>
    <property type="evidence" value="ECO:0007669"/>
    <property type="project" value="UniProtKB-KW"/>
</dbReference>
<protein>
    <recommendedName>
        <fullName evidence="13">Disease resistance RPP13-like protein 1</fullName>
    </recommendedName>
</protein>
<keyword evidence="6" id="KW-0812">Transmembrane</keyword>
<dbReference type="GO" id="GO:0051707">
    <property type="term" value="P:response to other organism"/>
    <property type="evidence" value="ECO:0007669"/>
    <property type="project" value="UniProtKB-ARBA"/>
</dbReference>
<dbReference type="GO" id="GO:0005524">
    <property type="term" value="F:ATP binding"/>
    <property type="evidence" value="ECO:0007669"/>
    <property type="project" value="UniProtKB-KW"/>
</dbReference>
<dbReference type="Pfam" id="PF00931">
    <property type="entry name" value="NB-ARC"/>
    <property type="match status" value="1"/>
</dbReference>
<dbReference type="OrthoDB" id="25838at2759"/>
<evidence type="ECO:0000256" key="1">
    <source>
        <dbReference type="ARBA" id="ARBA00022614"/>
    </source>
</evidence>
<dbReference type="PANTHER" id="PTHR36766">
    <property type="entry name" value="PLANT BROAD-SPECTRUM MILDEW RESISTANCE PROTEIN RPW8"/>
    <property type="match status" value="1"/>
</dbReference>
<dbReference type="Pfam" id="PF18052">
    <property type="entry name" value="Rx_N"/>
    <property type="match status" value="1"/>
</dbReference>
<dbReference type="InterPro" id="IPR027417">
    <property type="entry name" value="P-loop_NTPase"/>
</dbReference>
<keyword evidence="4" id="KW-0611">Plant defense</keyword>
<evidence type="ECO:0000259" key="8">
    <source>
        <dbReference type="Pfam" id="PF18052"/>
    </source>
</evidence>
<dbReference type="Gene3D" id="1.20.5.4130">
    <property type="match status" value="1"/>
</dbReference>
<keyword evidence="12" id="KW-1185">Reference proteome</keyword>
<accession>A0A9D3W2E2</accession>
<dbReference type="InterPro" id="IPR032675">
    <property type="entry name" value="LRR_dom_sf"/>
</dbReference>
<dbReference type="Gene3D" id="3.40.50.300">
    <property type="entry name" value="P-loop containing nucleotide triphosphate hydrolases"/>
    <property type="match status" value="1"/>
</dbReference>
<name>A0A9D3W2E2_9ROSI</name>
<feature type="domain" description="Disease resistance N-terminal" evidence="8">
    <location>
        <begin position="52"/>
        <end position="124"/>
    </location>
</feature>
<reference evidence="11 12" key="1">
    <citation type="journal article" date="2021" name="Plant Biotechnol. J.">
        <title>Multi-omics assisted identification of the key and species-specific regulatory components of drought-tolerant mechanisms in Gossypium stocksii.</title>
        <authorList>
            <person name="Yu D."/>
            <person name="Ke L."/>
            <person name="Zhang D."/>
            <person name="Wu Y."/>
            <person name="Sun Y."/>
            <person name="Mei J."/>
            <person name="Sun J."/>
            <person name="Sun Y."/>
        </authorList>
    </citation>
    <scope>NUCLEOTIDE SEQUENCE [LARGE SCALE GENOMIC DNA]</scope>
    <source>
        <strain evidence="12">cv. E1</strain>
        <tissue evidence="11">Leaf</tissue>
    </source>
</reference>
<feature type="transmembrane region" description="Helical" evidence="6">
    <location>
        <begin position="12"/>
        <end position="33"/>
    </location>
</feature>
<proteinExistence type="predicted"/>
<dbReference type="Proteomes" id="UP000828251">
    <property type="component" value="Unassembled WGS sequence"/>
</dbReference>
<dbReference type="InterPro" id="IPR042197">
    <property type="entry name" value="Apaf_helical"/>
</dbReference>
<evidence type="ECO:0000313" key="12">
    <source>
        <dbReference type="Proteomes" id="UP000828251"/>
    </source>
</evidence>
<keyword evidence="5" id="KW-0067">ATP-binding</keyword>
<sequence>MVSSSVSNLIRCLFCFFEVLIMEAVAAVGEAFFSEMFEALLTKFNAFDLITFAQQKKIYAEIKKWQNMVHSINAVVADAEEKQVMDRSAKIWLKELQDLAYQVKDILEEFEYEALRRKSTVNHSKVKKHCLRGLKWSGVFNVKMVSKIKGITTRLQQIASEKNSLRLGDNVGGKAHKARDHQRLPTTSVVSEVKVFGRGNEKEAILKSLLVEKTNEDDIHVPVISITGIAGIGKTTLAQLVYNDGKVNDFFDLRAWVHVSEDFGVTEITKAILQAVNPSISCTTDLNLFQLKLKEELSGKKLLLVLDDVRLQNYNQWSLLIRPFEVGNWGCKIIVTTQDQNISQITGPLVHNTPLKELADDDCLSILACHALKSKNFERHPHLKEIGQEIVKKCKGLPSAVKELASHLGAKQVYKEWEAVSRSKIWDLLEEKGGTVAALRWSYHHLSSHLKRCFSYCSLIPKGYEFNRDELVLLWIAEDFVQPKGHKQPEDLGHEYFSDLLSRSFFQKSNNNSSLFVMHDLIIDLAQSVAGDSCFNMEHELHIDEMARHVSFIPHRYDVSQRFEIFNERKHIRSFIALPKPCQRGGYCYLSSKVLYKLLPKLKCLRVLSLSGYFIGELSSSIGDLKLLRCLNLSRTAIRLLPRSVGNLLHLQMLILNQCKELTALPVEICGLSKLHHLDIRDTPKLQELPPGLGNLISLRVLPKFIIGKAGGLALRELKDLSLQGQLSIVGLHNVLDIQDARIANLRQKQGLKKLALEWSNDFRNRDNQMQEQVLALLDPQKDLQWLSISNYGATKFPSWVGNPSFAKIEQLDFFDCINCKSLPSLGRLRSLKSLNIRGMHAMTKLGPEFYGDGFPSLEILRFENMTEWKEWISCVGRVEGFPCLRELILHNCPKLAGTLPRTLSSLVKLDVQNCPQLMNSPLSSTCLRGLTLEDSTNVILPRMVGQNIITKLKIKGISGLTCITEELSKALMRLEVLEIEGCSALTCLWQNGSELENLPSLNSLVVKNCPELVSLVGEKQGRGLCLLSSLKDLRIESCRKFVSLPATGLPHTLKCLTILDCNSNCCLLEELKMVSCPSLRSFPEPKLPSTLKSLRIKNCRNLEFLPGGRVQRDSNENCAPRLEYLCLADFLASESLLESVLPLLDLKVLRLSNCMNLRALLDHMPNFNSLQELSLSDCVALTSIPEGGLPPNITSLEFHNCAKLKQPMSDWGLEKLNCLTEIKIVGACPAADTDSFPAEGVMLPSTLTSICLESLENLECLSWELENLMALQELQIKGCHKLRFLPKTGLPVSLGRLCISNCPVLQDMCRKEKGQYWSIIRDIPCLEIC</sequence>
<evidence type="ECO:0000259" key="9">
    <source>
        <dbReference type="Pfam" id="PF23559"/>
    </source>
</evidence>
<evidence type="ECO:0000256" key="4">
    <source>
        <dbReference type="ARBA" id="ARBA00022821"/>
    </source>
</evidence>
<dbReference type="GO" id="GO:0043531">
    <property type="term" value="F:ADP binding"/>
    <property type="evidence" value="ECO:0007669"/>
    <property type="project" value="InterPro"/>
</dbReference>
<dbReference type="SUPFAM" id="SSF52058">
    <property type="entry name" value="L domain-like"/>
    <property type="match status" value="3"/>
</dbReference>
<evidence type="ECO:0000313" key="11">
    <source>
        <dbReference type="EMBL" id="KAH1106790.1"/>
    </source>
</evidence>
<keyword evidence="3" id="KW-0547">Nucleotide-binding</keyword>
<comment type="caution">
    <text evidence="11">The sequence shown here is derived from an EMBL/GenBank/DDBJ whole genome shotgun (WGS) entry which is preliminary data.</text>
</comment>
<dbReference type="Gene3D" id="1.10.8.430">
    <property type="entry name" value="Helical domain of apoptotic protease-activating factors"/>
    <property type="match status" value="1"/>
</dbReference>
<organism evidence="11 12">
    <name type="scientific">Gossypium stocksii</name>
    <dbReference type="NCBI Taxonomy" id="47602"/>
    <lineage>
        <taxon>Eukaryota</taxon>
        <taxon>Viridiplantae</taxon>
        <taxon>Streptophyta</taxon>
        <taxon>Embryophyta</taxon>
        <taxon>Tracheophyta</taxon>
        <taxon>Spermatophyta</taxon>
        <taxon>Magnoliopsida</taxon>
        <taxon>eudicotyledons</taxon>
        <taxon>Gunneridae</taxon>
        <taxon>Pentapetalae</taxon>
        <taxon>rosids</taxon>
        <taxon>malvids</taxon>
        <taxon>Malvales</taxon>
        <taxon>Malvaceae</taxon>
        <taxon>Malvoideae</taxon>
        <taxon>Gossypium</taxon>
    </lineage>
</organism>
<feature type="domain" description="R13L1/DRL21-like LRR repeat region" evidence="10">
    <location>
        <begin position="715"/>
        <end position="840"/>
    </location>
</feature>
<feature type="domain" description="NB-ARC" evidence="7">
    <location>
        <begin position="203"/>
        <end position="372"/>
    </location>
</feature>